<dbReference type="Proteomes" id="UP000663841">
    <property type="component" value="Unassembled WGS sequence"/>
</dbReference>
<organism evidence="2 3">
    <name type="scientific">Rhizoctonia solani</name>
    <dbReference type="NCBI Taxonomy" id="456999"/>
    <lineage>
        <taxon>Eukaryota</taxon>
        <taxon>Fungi</taxon>
        <taxon>Dikarya</taxon>
        <taxon>Basidiomycota</taxon>
        <taxon>Agaricomycotina</taxon>
        <taxon>Agaricomycetes</taxon>
        <taxon>Cantharellales</taxon>
        <taxon>Ceratobasidiaceae</taxon>
        <taxon>Rhizoctonia</taxon>
    </lineage>
</organism>
<accession>A0A8H3C2U2</accession>
<gene>
    <name evidence="2" type="ORF">RDB_LOCUS184107</name>
</gene>
<dbReference type="EMBL" id="CAJMWW010000547">
    <property type="protein sequence ID" value="CAE6473512.1"/>
    <property type="molecule type" value="Genomic_DNA"/>
</dbReference>
<evidence type="ECO:0000313" key="2">
    <source>
        <dbReference type="EMBL" id="CAE6473512.1"/>
    </source>
</evidence>
<reference evidence="2" key="1">
    <citation type="submission" date="2021-01" db="EMBL/GenBank/DDBJ databases">
        <authorList>
            <person name="Kaushik A."/>
        </authorList>
    </citation>
    <scope>NUCLEOTIDE SEQUENCE</scope>
    <source>
        <strain evidence="2">AG3-T5</strain>
    </source>
</reference>
<evidence type="ECO:0000313" key="3">
    <source>
        <dbReference type="Proteomes" id="UP000663841"/>
    </source>
</evidence>
<feature type="region of interest" description="Disordered" evidence="1">
    <location>
        <begin position="1"/>
        <end position="21"/>
    </location>
</feature>
<proteinExistence type="predicted"/>
<comment type="caution">
    <text evidence="2">The sequence shown here is derived from an EMBL/GenBank/DDBJ whole genome shotgun (WGS) entry which is preliminary data.</text>
</comment>
<evidence type="ECO:0000256" key="1">
    <source>
        <dbReference type="SAM" id="MobiDB-lite"/>
    </source>
</evidence>
<protein>
    <submittedName>
        <fullName evidence="2">Uncharacterized protein</fullName>
    </submittedName>
</protein>
<name>A0A8H3C2U2_9AGAM</name>
<dbReference type="AlphaFoldDB" id="A0A8H3C2U2"/>
<sequence length="85" mass="8954">MADAQLPGGEDAVIGEPDPLPEQVAVHPAANFEHDQPAPDNVPAQEPNNTVILGEDLAPIPAQPHPQNVFSPLLKSLEGQLPPDE</sequence>